<evidence type="ECO:0000256" key="1">
    <source>
        <dbReference type="ARBA" id="ARBA00004141"/>
    </source>
</evidence>
<dbReference type="EMBL" id="BSXU01004724">
    <property type="protein sequence ID" value="GMG47007.1"/>
    <property type="molecule type" value="Genomic_DNA"/>
</dbReference>
<evidence type="ECO:0000256" key="4">
    <source>
        <dbReference type="ARBA" id="ARBA00023136"/>
    </source>
</evidence>
<dbReference type="SUPFAM" id="SSF56300">
    <property type="entry name" value="Metallo-dependent phosphatases"/>
    <property type="match status" value="1"/>
</dbReference>
<gene>
    <name evidence="6" type="ORF">Amon01_000693100</name>
</gene>
<evidence type="ECO:0000256" key="2">
    <source>
        <dbReference type="ARBA" id="ARBA00022692"/>
    </source>
</evidence>
<keyword evidence="7" id="KW-1185">Reference proteome</keyword>
<dbReference type="Proteomes" id="UP001165063">
    <property type="component" value="Unassembled WGS sequence"/>
</dbReference>
<reference evidence="6" key="1">
    <citation type="submission" date="2023-04" db="EMBL/GenBank/DDBJ databases">
        <title>Ambrosiozyma monospora NBRC 1965.</title>
        <authorList>
            <person name="Ichikawa N."/>
            <person name="Sato H."/>
            <person name="Tonouchi N."/>
        </authorList>
    </citation>
    <scope>NUCLEOTIDE SEQUENCE</scope>
    <source>
        <strain evidence="6">NBRC 1965</strain>
    </source>
</reference>
<dbReference type="InterPro" id="IPR004843">
    <property type="entry name" value="Calcineurin-like_PHP"/>
</dbReference>
<evidence type="ECO:0000256" key="3">
    <source>
        <dbReference type="ARBA" id="ARBA00022989"/>
    </source>
</evidence>
<evidence type="ECO:0000259" key="5">
    <source>
        <dbReference type="Pfam" id="PF00149"/>
    </source>
</evidence>
<comment type="subcellular location">
    <subcellularLocation>
        <location evidence="1">Membrane</location>
        <topology evidence="1">Multi-pass membrane protein</topology>
    </subcellularLocation>
</comment>
<evidence type="ECO:0000313" key="6">
    <source>
        <dbReference type="EMBL" id="GMG47007.1"/>
    </source>
</evidence>
<dbReference type="GO" id="GO:0016787">
    <property type="term" value="F:hydrolase activity"/>
    <property type="evidence" value="ECO:0007669"/>
    <property type="project" value="InterPro"/>
</dbReference>
<keyword evidence="3" id="KW-1133">Transmembrane helix</keyword>
<evidence type="ECO:0000313" key="7">
    <source>
        <dbReference type="Proteomes" id="UP001165063"/>
    </source>
</evidence>
<proteinExistence type="predicted"/>
<dbReference type="AlphaFoldDB" id="A0A9W6Z5W6"/>
<dbReference type="InterPro" id="IPR029052">
    <property type="entry name" value="Metallo-depent_PP-like"/>
</dbReference>
<name>A0A9W6Z5W6_AMBMO</name>
<dbReference type="GO" id="GO:0005783">
    <property type="term" value="C:endoplasmic reticulum"/>
    <property type="evidence" value="ECO:0007669"/>
    <property type="project" value="TreeGrafter"/>
</dbReference>
<organism evidence="6 7">
    <name type="scientific">Ambrosiozyma monospora</name>
    <name type="common">Yeast</name>
    <name type="synonym">Endomycopsis monosporus</name>
    <dbReference type="NCBI Taxonomy" id="43982"/>
    <lineage>
        <taxon>Eukaryota</taxon>
        <taxon>Fungi</taxon>
        <taxon>Dikarya</taxon>
        <taxon>Ascomycota</taxon>
        <taxon>Saccharomycotina</taxon>
        <taxon>Pichiomycetes</taxon>
        <taxon>Pichiales</taxon>
        <taxon>Pichiaceae</taxon>
        <taxon>Ambrosiozyma</taxon>
    </lineage>
</organism>
<comment type="caution">
    <text evidence="6">The sequence shown here is derived from an EMBL/GenBank/DDBJ whole genome shotgun (WGS) entry which is preliminary data.</text>
</comment>
<dbReference type="GO" id="GO:0006506">
    <property type="term" value="P:GPI anchor biosynthetic process"/>
    <property type="evidence" value="ECO:0007669"/>
    <property type="project" value="InterPro"/>
</dbReference>
<protein>
    <submittedName>
        <fullName evidence="6">Unnamed protein product</fullName>
    </submittedName>
</protein>
<dbReference type="InterPro" id="IPR033308">
    <property type="entry name" value="PGAP5/Cdc1/Ted1"/>
</dbReference>
<keyword evidence="4" id="KW-0472">Membrane</keyword>
<dbReference type="PANTHER" id="PTHR13315">
    <property type="entry name" value="METALLO PHOSPHOESTERASE RELATED"/>
    <property type="match status" value="1"/>
</dbReference>
<dbReference type="GO" id="GO:0016020">
    <property type="term" value="C:membrane"/>
    <property type="evidence" value="ECO:0007669"/>
    <property type="project" value="UniProtKB-SubCell"/>
</dbReference>
<dbReference type="OrthoDB" id="5977743at2759"/>
<sequence length="219" mass="25645">MAHQRRNSNLDITLDQGTDLEQKLFRPKTQSLSKVGVRKVLSNFRFKHLLVLSLVWLLTVHYFERTYVYSTIKKCSWSGWEDWPAGSDPHHSVVIGDPQIVDAFSYPGRPAIITRITQSLSDNYLHRNHVIYNKILKPHSTLFVGDLFDGGREWDDEDWFEEYERFHEIFNEFDGNRVFKALPGNHDIGFGNTVKTPTYQRFKTFFGDVNDYVVLERAN</sequence>
<keyword evidence="2" id="KW-0812">Transmembrane</keyword>
<dbReference type="Pfam" id="PF00149">
    <property type="entry name" value="Metallophos"/>
    <property type="match status" value="1"/>
</dbReference>
<dbReference type="Gene3D" id="3.60.21.10">
    <property type="match status" value="1"/>
</dbReference>
<feature type="domain" description="Calcineurin-like phosphoesterase" evidence="5">
    <location>
        <begin position="93"/>
        <end position="198"/>
    </location>
</feature>
<dbReference type="PANTHER" id="PTHR13315:SF4">
    <property type="entry name" value="METALLOPHOSPHOESTERASE, ISOFORM E"/>
    <property type="match status" value="1"/>
</dbReference>
<accession>A0A9W6Z5W6</accession>